<dbReference type="PANTHER" id="PTHR32361">
    <property type="entry name" value="FERRIC/CUPRIC REDUCTASE TRANSMEMBRANE COMPONENT"/>
    <property type="match status" value="1"/>
</dbReference>
<dbReference type="EC" id="1.16.1.9" evidence="3"/>
<dbReference type="GO" id="GO:0006826">
    <property type="term" value="P:iron ion transport"/>
    <property type="evidence" value="ECO:0007669"/>
    <property type="project" value="UniProtKB-ARBA"/>
</dbReference>
<dbReference type="SFLD" id="SFLDG01168">
    <property type="entry name" value="Ferric_reductase_subgroup_(FRE"/>
    <property type="match status" value="1"/>
</dbReference>
<evidence type="ECO:0000256" key="6">
    <source>
        <dbReference type="ARBA" id="ARBA00022692"/>
    </source>
</evidence>
<proteinExistence type="inferred from homology"/>
<dbReference type="CDD" id="cd06186">
    <property type="entry name" value="NOX_Duox_like_FAD_NADP"/>
    <property type="match status" value="1"/>
</dbReference>
<evidence type="ECO:0000256" key="5">
    <source>
        <dbReference type="ARBA" id="ARBA00022475"/>
    </source>
</evidence>
<feature type="transmembrane region" description="Helical" evidence="13">
    <location>
        <begin position="455"/>
        <end position="478"/>
    </location>
</feature>
<keyword evidence="5" id="KW-1003">Cell membrane</keyword>
<sequence length="638" mass="69983">MWDRTACAAPSRSYEHHHIYKLLQIRTSVLGRAHSTTKMEKRHGSPSTAGIGLMPNTRTGDPWAGQLKYSQGMTATISIIILLYAAASLRSRWRRSSKYEQASSSGGLTRPVAALRMLSYRHLPSYRLGLINFRLPVLGATLALGAFMLGFTIWTFVVQPYYRVDRSFGSPPLALRAGMLALGLMPFIFTLGSKVNFISLLTGVSHEKLQVYHQWLARFMLFLSTVHVVPFIYQPLADSGAAGLREEFFSDSINTTGVIAYACLFVLSFASLTGIRERCYELFLLIHVPVAILFLGYMFVHCQALLTSWRYLWATAALYMLSVFLRFATQLQQNSFLSLARCRVEAFPGGLAKMTVQSPMRWRAGQHVFVRFPGLAPLSAHPFTIISMPSADEQQLVSTVVLMAKARSGLTKHLYDRALQSQSQHIAGGSSGLDLRAVLDGPYGQDASVATYRHALFLAGGSGITFVLASLLELSWLWQQKTATTRRVHLVWSMRDAQALDWARQHLVTIAALAPPGALNVTIYISGKDEAPRDLGLPADWEIQWGTRPAAASAVSDFIRGASNLVHVEADVEKAHSDSSSAAPQPDEDYASAAVVVCGPTGMVKDASNAVAALQSEILRGKLAGLDNVSLITEHFGF</sequence>
<keyword evidence="8 13" id="KW-1133">Transmembrane helix</keyword>
<dbReference type="PANTHER" id="PTHR32361:SF23">
    <property type="entry name" value="FERRIC-CHELATE REDUCTASE"/>
    <property type="match status" value="1"/>
</dbReference>
<dbReference type="GeneID" id="24111500"/>
<evidence type="ECO:0000313" key="15">
    <source>
        <dbReference type="EMBL" id="GAC98634.1"/>
    </source>
</evidence>
<feature type="transmembrane region" description="Helical" evidence="13">
    <location>
        <begin position="282"/>
        <end position="299"/>
    </location>
</feature>
<evidence type="ECO:0000259" key="14">
    <source>
        <dbReference type="PROSITE" id="PS51384"/>
    </source>
</evidence>
<evidence type="ECO:0000256" key="1">
    <source>
        <dbReference type="ARBA" id="ARBA00004651"/>
    </source>
</evidence>
<evidence type="ECO:0000256" key="4">
    <source>
        <dbReference type="ARBA" id="ARBA00022448"/>
    </source>
</evidence>
<dbReference type="InterPro" id="IPR013112">
    <property type="entry name" value="FAD-bd_8"/>
</dbReference>
<organism evidence="15 16">
    <name type="scientific">Pseudozyma hubeiensis (strain SY62)</name>
    <name type="common">Yeast</name>
    <dbReference type="NCBI Taxonomy" id="1305764"/>
    <lineage>
        <taxon>Eukaryota</taxon>
        <taxon>Fungi</taxon>
        <taxon>Dikarya</taxon>
        <taxon>Basidiomycota</taxon>
        <taxon>Ustilaginomycotina</taxon>
        <taxon>Ustilaginomycetes</taxon>
        <taxon>Ustilaginales</taxon>
        <taxon>Ustilaginaceae</taxon>
        <taxon>Pseudozyma</taxon>
    </lineage>
</organism>
<keyword evidence="9" id="KW-0560">Oxidoreductase</keyword>
<evidence type="ECO:0000256" key="7">
    <source>
        <dbReference type="ARBA" id="ARBA00022982"/>
    </source>
</evidence>
<evidence type="ECO:0000313" key="16">
    <source>
        <dbReference type="Proteomes" id="UP000014071"/>
    </source>
</evidence>
<keyword evidence="4" id="KW-0813">Transport</keyword>
<dbReference type="GO" id="GO:0005886">
    <property type="term" value="C:plasma membrane"/>
    <property type="evidence" value="ECO:0007669"/>
    <property type="project" value="UniProtKB-SubCell"/>
</dbReference>
<dbReference type="InterPro" id="IPR039261">
    <property type="entry name" value="FNR_nucleotide-bd"/>
</dbReference>
<feature type="transmembrane region" description="Helical" evidence="13">
    <location>
        <begin position="69"/>
        <end position="89"/>
    </location>
</feature>
<feature type="transmembrane region" description="Helical" evidence="13">
    <location>
        <begin position="177"/>
        <end position="203"/>
    </location>
</feature>
<evidence type="ECO:0000256" key="9">
    <source>
        <dbReference type="ARBA" id="ARBA00023002"/>
    </source>
</evidence>
<dbReference type="Pfam" id="PF01794">
    <property type="entry name" value="Ferric_reduct"/>
    <property type="match status" value="1"/>
</dbReference>
<evidence type="ECO:0000256" key="12">
    <source>
        <dbReference type="ARBA" id="ARBA00048483"/>
    </source>
</evidence>
<comment type="similarity">
    <text evidence="2">Belongs to the ferric reductase (FRE) family.</text>
</comment>
<dbReference type="Pfam" id="PF08030">
    <property type="entry name" value="NAD_binding_6"/>
    <property type="match status" value="1"/>
</dbReference>
<dbReference type="STRING" id="1305764.R9PBA4"/>
<gene>
    <name evidence="15" type="ORF">PHSY_006228</name>
</gene>
<evidence type="ECO:0000256" key="10">
    <source>
        <dbReference type="ARBA" id="ARBA00023065"/>
    </source>
</evidence>
<feature type="domain" description="FAD-binding FR-type" evidence="14">
    <location>
        <begin position="332"/>
        <end position="449"/>
    </location>
</feature>
<evidence type="ECO:0000256" key="13">
    <source>
        <dbReference type="SAM" id="Phobius"/>
    </source>
</evidence>
<dbReference type="GO" id="GO:0006879">
    <property type="term" value="P:intracellular iron ion homeostasis"/>
    <property type="evidence" value="ECO:0007669"/>
    <property type="project" value="TreeGrafter"/>
</dbReference>
<dbReference type="RefSeq" id="XP_012192221.1">
    <property type="nucleotide sequence ID" value="XM_012336831.1"/>
</dbReference>
<dbReference type="GO" id="GO:0015677">
    <property type="term" value="P:copper ion import"/>
    <property type="evidence" value="ECO:0007669"/>
    <property type="project" value="TreeGrafter"/>
</dbReference>
<dbReference type="Gene3D" id="3.40.50.80">
    <property type="entry name" value="Nucleotide-binding domain of ferredoxin-NADP reductase (FNR) module"/>
    <property type="match status" value="1"/>
</dbReference>
<evidence type="ECO:0000256" key="3">
    <source>
        <dbReference type="ARBA" id="ARBA00012668"/>
    </source>
</evidence>
<dbReference type="Pfam" id="PF08022">
    <property type="entry name" value="FAD_binding_8"/>
    <property type="match status" value="1"/>
</dbReference>
<reference evidence="16" key="1">
    <citation type="journal article" date="2013" name="Genome Announc.">
        <title>Draft genome sequence of the basidiomycetous yeast-like fungus Pseudozyma hubeiensis SY62, which produces an abundant amount of the biosurfactant mannosylerythritol lipids.</title>
        <authorList>
            <person name="Konishi M."/>
            <person name="Hatada Y."/>
            <person name="Horiuchi J."/>
        </authorList>
    </citation>
    <scope>NUCLEOTIDE SEQUENCE [LARGE SCALE GENOMIC DNA]</scope>
    <source>
        <strain evidence="16">SY62</strain>
    </source>
</reference>
<dbReference type="InterPro" id="IPR051410">
    <property type="entry name" value="Ferric/Cupric_Reductase"/>
</dbReference>
<accession>R9PBA4</accession>
<keyword evidence="16" id="KW-1185">Reference proteome</keyword>
<dbReference type="AlphaFoldDB" id="R9PBA4"/>
<keyword evidence="11 13" id="KW-0472">Membrane</keyword>
<dbReference type="SUPFAM" id="SSF63380">
    <property type="entry name" value="Riboflavin synthase domain-like"/>
    <property type="match status" value="1"/>
</dbReference>
<comment type="subcellular location">
    <subcellularLocation>
        <location evidence="1">Cell membrane</location>
        <topology evidence="1">Multi-pass membrane protein</topology>
    </subcellularLocation>
</comment>
<dbReference type="SFLD" id="SFLDS00052">
    <property type="entry name" value="Ferric_Reductase_Domain"/>
    <property type="match status" value="1"/>
</dbReference>
<keyword evidence="10" id="KW-0406">Ion transport</keyword>
<evidence type="ECO:0000256" key="8">
    <source>
        <dbReference type="ARBA" id="ARBA00022989"/>
    </source>
</evidence>
<dbReference type="GO" id="GO:0052851">
    <property type="term" value="F:ferric-chelate reductase (NADPH) activity"/>
    <property type="evidence" value="ECO:0007669"/>
    <property type="project" value="UniProtKB-EC"/>
</dbReference>
<dbReference type="InterPro" id="IPR017927">
    <property type="entry name" value="FAD-bd_FR_type"/>
</dbReference>
<dbReference type="eggNOG" id="KOG0039">
    <property type="taxonomic scope" value="Eukaryota"/>
</dbReference>
<comment type="catalytic activity">
    <reaction evidence="12">
        <text>2 a Fe(II)-siderophore + NADP(+) + H(+) = 2 a Fe(III)-siderophore + NADPH</text>
        <dbReference type="Rhea" id="RHEA:28795"/>
        <dbReference type="Rhea" id="RHEA-COMP:11342"/>
        <dbReference type="Rhea" id="RHEA-COMP:11344"/>
        <dbReference type="ChEBI" id="CHEBI:15378"/>
        <dbReference type="ChEBI" id="CHEBI:29033"/>
        <dbReference type="ChEBI" id="CHEBI:29034"/>
        <dbReference type="ChEBI" id="CHEBI:57783"/>
        <dbReference type="ChEBI" id="CHEBI:58349"/>
        <dbReference type="EC" id="1.16.1.9"/>
    </reaction>
</comment>
<dbReference type="PROSITE" id="PS51384">
    <property type="entry name" value="FAD_FR"/>
    <property type="match status" value="1"/>
</dbReference>
<dbReference type="EMBL" id="DF238821">
    <property type="protein sequence ID" value="GAC98634.1"/>
    <property type="molecule type" value="Genomic_DNA"/>
</dbReference>
<dbReference type="Proteomes" id="UP000014071">
    <property type="component" value="Unassembled WGS sequence"/>
</dbReference>
<protein>
    <recommendedName>
        <fullName evidence="3">ferric-chelate reductase (NADPH)</fullName>
        <ecNumber evidence="3">1.16.1.9</ecNumber>
    </recommendedName>
</protein>
<feature type="transmembrane region" description="Helical" evidence="13">
    <location>
        <begin position="311"/>
        <end position="329"/>
    </location>
</feature>
<dbReference type="HOGENOM" id="CLU_010365_7_1_1"/>
<keyword evidence="6 13" id="KW-0812">Transmembrane</keyword>
<feature type="transmembrane region" description="Helical" evidence="13">
    <location>
        <begin position="253"/>
        <end position="275"/>
    </location>
</feature>
<evidence type="ECO:0000256" key="2">
    <source>
        <dbReference type="ARBA" id="ARBA00006278"/>
    </source>
</evidence>
<dbReference type="OrthoDB" id="17725at2759"/>
<dbReference type="InterPro" id="IPR013121">
    <property type="entry name" value="Fe_red_NAD-bd_6"/>
</dbReference>
<dbReference type="InterPro" id="IPR013130">
    <property type="entry name" value="Fe3_Rdtase_TM_dom"/>
</dbReference>
<feature type="transmembrane region" description="Helical" evidence="13">
    <location>
        <begin position="215"/>
        <end position="233"/>
    </location>
</feature>
<evidence type="ECO:0000256" key="11">
    <source>
        <dbReference type="ARBA" id="ARBA00023136"/>
    </source>
</evidence>
<feature type="transmembrane region" description="Helical" evidence="13">
    <location>
        <begin position="135"/>
        <end position="157"/>
    </location>
</feature>
<keyword evidence="7" id="KW-0249">Electron transport</keyword>
<dbReference type="SUPFAM" id="SSF52343">
    <property type="entry name" value="Ferredoxin reductase-like, C-terminal NADP-linked domain"/>
    <property type="match status" value="1"/>
</dbReference>
<dbReference type="InterPro" id="IPR017938">
    <property type="entry name" value="Riboflavin_synthase-like_b-brl"/>
</dbReference>
<name>R9PBA4_PSEHS</name>